<dbReference type="EMBL" id="CP144696">
    <property type="protein sequence ID" value="WVZ12477.1"/>
    <property type="molecule type" value="Genomic_DNA"/>
</dbReference>
<name>A0AAQ3NNP5_VIGMU</name>
<dbReference type="Proteomes" id="UP001374535">
    <property type="component" value="Chromosome 5"/>
</dbReference>
<organism evidence="1 2">
    <name type="scientific">Vigna mungo</name>
    <name type="common">Black gram</name>
    <name type="synonym">Phaseolus mungo</name>
    <dbReference type="NCBI Taxonomy" id="3915"/>
    <lineage>
        <taxon>Eukaryota</taxon>
        <taxon>Viridiplantae</taxon>
        <taxon>Streptophyta</taxon>
        <taxon>Embryophyta</taxon>
        <taxon>Tracheophyta</taxon>
        <taxon>Spermatophyta</taxon>
        <taxon>Magnoliopsida</taxon>
        <taxon>eudicotyledons</taxon>
        <taxon>Gunneridae</taxon>
        <taxon>Pentapetalae</taxon>
        <taxon>rosids</taxon>
        <taxon>fabids</taxon>
        <taxon>Fabales</taxon>
        <taxon>Fabaceae</taxon>
        <taxon>Papilionoideae</taxon>
        <taxon>50 kb inversion clade</taxon>
        <taxon>NPAAA clade</taxon>
        <taxon>indigoferoid/millettioid clade</taxon>
        <taxon>Phaseoleae</taxon>
        <taxon>Vigna</taxon>
    </lineage>
</organism>
<proteinExistence type="predicted"/>
<reference evidence="1 2" key="1">
    <citation type="journal article" date="2023" name="Life. Sci Alliance">
        <title>Evolutionary insights into 3D genome organization and epigenetic landscape of Vigna mungo.</title>
        <authorList>
            <person name="Junaid A."/>
            <person name="Singh B."/>
            <person name="Bhatia S."/>
        </authorList>
    </citation>
    <scope>NUCLEOTIDE SEQUENCE [LARGE SCALE GENOMIC DNA]</scope>
    <source>
        <strain evidence="1">Urdbean</strain>
    </source>
</reference>
<accession>A0AAQ3NNP5</accession>
<keyword evidence="2" id="KW-1185">Reference proteome</keyword>
<dbReference type="AlphaFoldDB" id="A0AAQ3NNP5"/>
<gene>
    <name evidence="1" type="ORF">V8G54_017007</name>
</gene>
<evidence type="ECO:0000313" key="1">
    <source>
        <dbReference type="EMBL" id="WVZ12477.1"/>
    </source>
</evidence>
<sequence length="147" mass="16714">MSKSYRLNHAILVVKNNNLHSLHSFCCPAPPPQQMKKKNTEISNSVTNPKASKIEKEKKEKSDNHILSTYFQLLSFRISDYQSPNPLSTIIQSIDEVRDLVLPVASGQDMIHDPSKLNVFLDRLSLSLQFCTSIEVFQLHGLLPRLQ</sequence>
<protein>
    <submittedName>
        <fullName evidence="1">Uncharacterized protein</fullName>
    </submittedName>
</protein>
<evidence type="ECO:0000313" key="2">
    <source>
        <dbReference type="Proteomes" id="UP001374535"/>
    </source>
</evidence>